<dbReference type="Proteomes" id="UP000225706">
    <property type="component" value="Unassembled WGS sequence"/>
</dbReference>
<keyword evidence="14" id="KW-1185">Reference proteome</keyword>
<evidence type="ECO:0000256" key="3">
    <source>
        <dbReference type="ARBA" id="ARBA00022695"/>
    </source>
</evidence>
<reference evidence="14" key="1">
    <citation type="journal article" date="2017" name="bioRxiv">
        <title>Comparative analysis of the genomes of Stylophora pistillata and Acropora digitifera provides evidence for extensive differences between species of corals.</title>
        <authorList>
            <person name="Voolstra C.R."/>
            <person name="Li Y."/>
            <person name="Liew Y.J."/>
            <person name="Baumgarten S."/>
            <person name="Zoccola D."/>
            <person name="Flot J.-F."/>
            <person name="Tambutte S."/>
            <person name="Allemand D."/>
            <person name="Aranda M."/>
        </authorList>
    </citation>
    <scope>NUCLEOTIDE SEQUENCE [LARGE SCALE GENOMIC DNA]</scope>
</reference>
<dbReference type="FunFam" id="3.10.20.370:FF:000001">
    <property type="entry name" value="Retrovirus-related Pol polyprotein from transposon 17.6-like protein"/>
    <property type="match status" value="1"/>
</dbReference>
<dbReference type="Pfam" id="PF00078">
    <property type="entry name" value="RVT_1"/>
    <property type="match status" value="1"/>
</dbReference>
<dbReference type="OrthoDB" id="5984086at2759"/>
<dbReference type="InterPro" id="IPR021109">
    <property type="entry name" value="Peptidase_aspartic_dom_sf"/>
</dbReference>
<dbReference type="GO" id="GO:0003964">
    <property type="term" value="F:RNA-directed DNA polymerase activity"/>
    <property type="evidence" value="ECO:0007669"/>
    <property type="project" value="UniProtKB-KW"/>
</dbReference>
<dbReference type="GO" id="GO:0004519">
    <property type="term" value="F:endonuclease activity"/>
    <property type="evidence" value="ECO:0007669"/>
    <property type="project" value="UniProtKB-KW"/>
</dbReference>
<dbReference type="FunFam" id="1.10.340.70:FF:000003">
    <property type="entry name" value="Protein CBG25708"/>
    <property type="match status" value="1"/>
</dbReference>
<dbReference type="InterPro" id="IPR001584">
    <property type="entry name" value="Integrase_cat-core"/>
</dbReference>
<dbReference type="CDD" id="cd01647">
    <property type="entry name" value="RT_LTR"/>
    <property type="match status" value="1"/>
</dbReference>
<accession>A0A2B4RA44</accession>
<dbReference type="InterPro" id="IPR001969">
    <property type="entry name" value="Aspartic_peptidase_AS"/>
</dbReference>
<keyword evidence="7" id="KW-0695">RNA-directed DNA polymerase</keyword>
<proteinExistence type="predicted"/>
<dbReference type="Pfam" id="PF17921">
    <property type="entry name" value="Integrase_H2C2"/>
    <property type="match status" value="1"/>
</dbReference>
<keyword evidence="8" id="KW-0863">Zinc-finger</keyword>
<dbReference type="InterPro" id="IPR001878">
    <property type="entry name" value="Znf_CCHC"/>
</dbReference>
<dbReference type="InterPro" id="IPR043502">
    <property type="entry name" value="DNA/RNA_pol_sf"/>
</dbReference>
<dbReference type="Gene3D" id="3.30.420.10">
    <property type="entry name" value="Ribonuclease H-like superfamily/Ribonuclease H"/>
    <property type="match status" value="1"/>
</dbReference>
<keyword evidence="3" id="KW-0548">Nucleotidyltransferase</keyword>
<name>A0A2B4RA44_STYPI</name>
<dbReference type="Gene3D" id="3.10.10.10">
    <property type="entry name" value="HIV Type 1 Reverse Transcriptase, subunit A, domain 1"/>
    <property type="match status" value="1"/>
</dbReference>
<dbReference type="SUPFAM" id="SSF50630">
    <property type="entry name" value="Acid proteases"/>
    <property type="match status" value="1"/>
</dbReference>
<dbReference type="CDD" id="cd00303">
    <property type="entry name" value="retropepsin_like"/>
    <property type="match status" value="1"/>
</dbReference>
<feature type="region of interest" description="Disordered" evidence="9">
    <location>
        <begin position="964"/>
        <end position="1017"/>
    </location>
</feature>
<evidence type="ECO:0000256" key="6">
    <source>
        <dbReference type="ARBA" id="ARBA00022801"/>
    </source>
</evidence>
<dbReference type="CDD" id="cd09274">
    <property type="entry name" value="RNase_HI_RT_Ty3"/>
    <property type="match status" value="1"/>
</dbReference>
<dbReference type="PANTHER" id="PTHR37984:SF11">
    <property type="entry name" value="INTEGRASE CATALYTIC DOMAIN-CONTAINING PROTEIN"/>
    <property type="match status" value="1"/>
</dbReference>
<dbReference type="GO" id="GO:0006508">
    <property type="term" value="P:proteolysis"/>
    <property type="evidence" value="ECO:0007669"/>
    <property type="project" value="InterPro"/>
</dbReference>
<keyword evidence="5" id="KW-0255">Endonuclease</keyword>
<keyword evidence="8" id="KW-0862">Zinc</keyword>
<keyword evidence="2" id="KW-0808">Transferase</keyword>
<dbReference type="PANTHER" id="PTHR37984">
    <property type="entry name" value="PROTEIN CBG26694"/>
    <property type="match status" value="1"/>
</dbReference>
<evidence type="ECO:0000256" key="7">
    <source>
        <dbReference type="ARBA" id="ARBA00022918"/>
    </source>
</evidence>
<dbReference type="FunFam" id="3.30.70.270:FF:000063">
    <property type="entry name" value="Zinc knuckle domaincontaining protein"/>
    <property type="match status" value="1"/>
</dbReference>
<feature type="domain" description="Integrase catalytic" evidence="12">
    <location>
        <begin position="768"/>
        <end position="869"/>
    </location>
</feature>
<evidence type="ECO:0000259" key="12">
    <source>
        <dbReference type="PROSITE" id="PS50994"/>
    </source>
</evidence>
<dbReference type="GO" id="GO:0008270">
    <property type="term" value="F:zinc ion binding"/>
    <property type="evidence" value="ECO:0007669"/>
    <property type="project" value="UniProtKB-KW"/>
</dbReference>
<feature type="compositionally biased region" description="Polar residues" evidence="9">
    <location>
        <begin position="984"/>
        <end position="1005"/>
    </location>
</feature>
<dbReference type="Gene3D" id="3.10.20.370">
    <property type="match status" value="1"/>
</dbReference>
<dbReference type="InterPro" id="IPR000477">
    <property type="entry name" value="RT_dom"/>
</dbReference>
<dbReference type="PROSITE" id="PS50158">
    <property type="entry name" value="ZF_CCHC"/>
    <property type="match status" value="1"/>
</dbReference>
<evidence type="ECO:0000256" key="4">
    <source>
        <dbReference type="ARBA" id="ARBA00022722"/>
    </source>
</evidence>
<evidence type="ECO:0000256" key="5">
    <source>
        <dbReference type="ARBA" id="ARBA00022759"/>
    </source>
</evidence>
<dbReference type="GO" id="GO:0003676">
    <property type="term" value="F:nucleic acid binding"/>
    <property type="evidence" value="ECO:0007669"/>
    <property type="project" value="InterPro"/>
</dbReference>
<dbReference type="SUPFAM" id="SSF56672">
    <property type="entry name" value="DNA/RNA polymerases"/>
    <property type="match status" value="1"/>
</dbReference>
<evidence type="ECO:0000256" key="9">
    <source>
        <dbReference type="SAM" id="MobiDB-lite"/>
    </source>
</evidence>
<organism evidence="13 14">
    <name type="scientific">Stylophora pistillata</name>
    <name type="common">Smooth cauliflower coral</name>
    <dbReference type="NCBI Taxonomy" id="50429"/>
    <lineage>
        <taxon>Eukaryota</taxon>
        <taxon>Metazoa</taxon>
        <taxon>Cnidaria</taxon>
        <taxon>Anthozoa</taxon>
        <taxon>Hexacorallia</taxon>
        <taxon>Scleractinia</taxon>
        <taxon>Astrocoeniina</taxon>
        <taxon>Pocilloporidae</taxon>
        <taxon>Stylophora</taxon>
    </lineage>
</organism>
<evidence type="ECO:0000256" key="1">
    <source>
        <dbReference type="ARBA" id="ARBA00012493"/>
    </source>
</evidence>
<dbReference type="Pfam" id="PF00665">
    <property type="entry name" value="rve"/>
    <property type="match status" value="1"/>
</dbReference>
<dbReference type="InterPro" id="IPR041373">
    <property type="entry name" value="RT_RNaseH"/>
</dbReference>
<dbReference type="Pfam" id="PF13650">
    <property type="entry name" value="Asp_protease_2"/>
    <property type="match status" value="1"/>
</dbReference>
<evidence type="ECO:0000313" key="14">
    <source>
        <dbReference type="Proteomes" id="UP000225706"/>
    </source>
</evidence>
<sequence>MCPAKKESCGKCGHIGHFAKVCRSKNNYQTKVFSVEDNESLGNEVFAIELSPEDEPEVKVTVGGQEVDMLIDSGASCNVLDHQLWEQLQSNGINCRSQSENRSIRSYATASKVQVEAKLWSEVEFGSKRLSDVEFLVISNKGRPILGRKRAIQLGVVAIKVPESDVSLVESEFQELFSGKVGKLTNYSVELHLKPDAKFVAQPCRRVPYSLRSKVEEKRTDLEEMDIIERVEGPTPCVSPIVVVPKQNGDITICVDMRMANTALERSRHLIPTIDDVLSELSGNAVFTKLDLTMGFHQLELKEGISREVTTFTNHAGLFRYKGLMFGICSAPELYQHIIDQVLHSAGCTGCQNISDDIVAYCKDVAEHNERLKKVLHTLKERGLTLNKKRCVFRMNEIEFMGHLLSAKGIGPTESRVKALQEARESTNSSEVRSFLGLVNFSVRFISGLATKAEPLRRLTQKNTPFVWGKDQRKAFEELKNSLTDVDTLAYFNPALKTRVVADASPVGLGAVLLQEHDEVWRAVCYANKTLSSVERRYSQTEKEALALVWSVKRFHVYLLGREFELATDHKPLEIIYSPKSKPSARVERWVLRLQPYHFHVVYKPGKENIADTLSRLPHTDEGKNLDGTENYVYFITVTAVPKAMSAKEIEEVPSNDKEMECLRQAIQTGRWVGTECSEYLHVANELCVVGGIVMRGTRIVIHKALKTTVLTIGHEEHLGVVGMKQRLRTKVWWPKLEKDVERFVKTCDTCQLVGRPDPPEPVASTELPPGPWRSVAIDYLGPLPTGEHILVVVDYYSRYYEVAVVRTVASEKTIECLETIFARHGLPELLVGENGPNLVSQKFEAFLKENGIKHRRVTARWAQPNGETTGQTPAFLLMGRHPRTKLPELSQPSNGDEDIRDRDQLMKFKSKQYADVSRNAKMSEVKEGDLVLMKQDKKNKLSTTFEPQFYEVKEEKGNQVVVSDSENPARVLHRKTTEVKQYHPTNDQLSDTKANQEENTTSASVEDGRSSRFGKF</sequence>
<keyword evidence="4" id="KW-0540">Nuclease</keyword>
<dbReference type="Gene3D" id="3.30.70.270">
    <property type="match status" value="2"/>
</dbReference>
<dbReference type="SUPFAM" id="SSF53098">
    <property type="entry name" value="Ribonuclease H-like"/>
    <property type="match status" value="1"/>
</dbReference>
<evidence type="ECO:0000259" key="10">
    <source>
        <dbReference type="PROSITE" id="PS50158"/>
    </source>
</evidence>
<protein>
    <recommendedName>
        <fullName evidence="1">RNA-directed DNA polymerase</fullName>
        <ecNumber evidence="1">2.7.7.49</ecNumber>
    </recommendedName>
</protein>
<evidence type="ECO:0000256" key="8">
    <source>
        <dbReference type="PROSITE-ProRule" id="PRU00047"/>
    </source>
</evidence>
<dbReference type="InterPro" id="IPR012337">
    <property type="entry name" value="RNaseH-like_sf"/>
</dbReference>
<dbReference type="InterPro" id="IPR050951">
    <property type="entry name" value="Retrovirus_Pol_polyprotein"/>
</dbReference>
<dbReference type="Pfam" id="PF17917">
    <property type="entry name" value="RT_RNaseH"/>
    <property type="match status" value="1"/>
</dbReference>
<dbReference type="AlphaFoldDB" id="A0A2B4RA44"/>
<dbReference type="InterPro" id="IPR043128">
    <property type="entry name" value="Rev_trsase/Diguanyl_cyclase"/>
</dbReference>
<dbReference type="InterPro" id="IPR041588">
    <property type="entry name" value="Integrase_H2C2"/>
</dbReference>
<dbReference type="PROSITE" id="PS50878">
    <property type="entry name" value="RT_POL"/>
    <property type="match status" value="1"/>
</dbReference>
<feature type="domain" description="Reverse transcriptase" evidence="11">
    <location>
        <begin position="225"/>
        <end position="405"/>
    </location>
</feature>
<evidence type="ECO:0000313" key="13">
    <source>
        <dbReference type="EMBL" id="PFX13683.1"/>
    </source>
</evidence>
<dbReference type="GO" id="GO:0015074">
    <property type="term" value="P:DNA integration"/>
    <property type="evidence" value="ECO:0007669"/>
    <property type="project" value="InterPro"/>
</dbReference>
<dbReference type="PROSITE" id="PS50994">
    <property type="entry name" value="INTEGRASE"/>
    <property type="match status" value="1"/>
</dbReference>
<gene>
    <name evidence="13" type="primary">Tf2-9</name>
    <name evidence="13" type="ORF">AWC38_SpisGene22212</name>
</gene>
<comment type="caution">
    <text evidence="13">The sequence shown here is derived from an EMBL/GenBank/DDBJ whole genome shotgun (WGS) entry which is preliminary data.</text>
</comment>
<dbReference type="GO" id="GO:0004190">
    <property type="term" value="F:aspartic-type endopeptidase activity"/>
    <property type="evidence" value="ECO:0007669"/>
    <property type="project" value="InterPro"/>
</dbReference>
<dbReference type="PROSITE" id="PS00141">
    <property type="entry name" value="ASP_PROTEASE"/>
    <property type="match status" value="1"/>
</dbReference>
<keyword evidence="6" id="KW-0378">Hydrolase</keyword>
<evidence type="ECO:0000259" key="11">
    <source>
        <dbReference type="PROSITE" id="PS50878"/>
    </source>
</evidence>
<evidence type="ECO:0000256" key="2">
    <source>
        <dbReference type="ARBA" id="ARBA00022679"/>
    </source>
</evidence>
<dbReference type="InterPro" id="IPR036397">
    <property type="entry name" value="RNaseH_sf"/>
</dbReference>
<dbReference type="EMBL" id="LSMT01000916">
    <property type="protein sequence ID" value="PFX13683.1"/>
    <property type="molecule type" value="Genomic_DNA"/>
</dbReference>
<dbReference type="Gene3D" id="2.40.70.10">
    <property type="entry name" value="Acid Proteases"/>
    <property type="match status" value="1"/>
</dbReference>
<keyword evidence="8" id="KW-0479">Metal-binding</keyword>
<dbReference type="Gene3D" id="1.10.340.70">
    <property type="match status" value="1"/>
</dbReference>
<dbReference type="EC" id="2.7.7.49" evidence="1"/>
<feature type="domain" description="CCHC-type" evidence="10">
    <location>
        <begin position="9"/>
        <end position="24"/>
    </location>
</feature>